<evidence type="ECO:0000313" key="2">
    <source>
        <dbReference type="EMBL" id="GBN85601.1"/>
    </source>
</evidence>
<accession>A0A4Y2SCF8</accession>
<protein>
    <submittedName>
        <fullName evidence="2">Uncharacterized protein</fullName>
    </submittedName>
</protein>
<sequence length="173" mass="19591">MEGDYKDKIVRLACRHIPEDQSSGRISSETSFQHPCAQLCHQGKGISSCFTIPLSAHLDAVGRRFIRALTKLMSLSDRNLLSVSTCFDQSLSSYRKVRSHLLTDIVYWKNALGLSVSWMRFTRSTSRCKYPPADPSMHPRDMTAPRLISRERRHKGNKTRREDAPSPPSATEA</sequence>
<feature type="region of interest" description="Disordered" evidence="1">
    <location>
        <begin position="129"/>
        <end position="173"/>
    </location>
</feature>
<evidence type="ECO:0000256" key="1">
    <source>
        <dbReference type="SAM" id="MobiDB-lite"/>
    </source>
</evidence>
<comment type="caution">
    <text evidence="2">The sequence shown here is derived from an EMBL/GenBank/DDBJ whole genome shotgun (WGS) entry which is preliminary data.</text>
</comment>
<reference evidence="2 3" key="1">
    <citation type="journal article" date="2019" name="Sci. Rep.">
        <title>Orb-weaving spider Araneus ventricosus genome elucidates the spidroin gene catalogue.</title>
        <authorList>
            <person name="Kono N."/>
            <person name="Nakamura H."/>
            <person name="Ohtoshi R."/>
            <person name="Moran D.A.P."/>
            <person name="Shinohara A."/>
            <person name="Yoshida Y."/>
            <person name="Fujiwara M."/>
            <person name="Mori M."/>
            <person name="Tomita M."/>
            <person name="Arakawa K."/>
        </authorList>
    </citation>
    <scope>NUCLEOTIDE SEQUENCE [LARGE SCALE GENOMIC DNA]</scope>
</reference>
<organism evidence="2 3">
    <name type="scientific">Araneus ventricosus</name>
    <name type="common">Orbweaver spider</name>
    <name type="synonym">Epeira ventricosa</name>
    <dbReference type="NCBI Taxonomy" id="182803"/>
    <lineage>
        <taxon>Eukaryota</taxon>
        <taxon>Metazoa</taxon>
        <taxon>Ecdysozoa</taxon>
        <taxon>Arthropoda</taxon>
        <taxon>Chelicerata</taxon>
        <taxon>Arachnida</taxon>
        <taxon>Araneae</taxon>
        <taxon>Araneomorphae</taxon>
        <taxon>Entelegynae</taxon>
        <taxon>Araneoidea</taxon>
        <taxon>Araneidae</taxon>
        <taxon>Araneus</taxon>
    </lineage>
</organism>
<name>A0A4Y2SCF8_ARAVE</name>
<dbReference type="EMBL" id="BGPR01020852">
    <property type="protein sequence ID" value="GBN85601.1"/>
    <property type="molecule type" value="Genomic_DNA"/>
</dbReference>
<dbReference type="Proteomes" id="UP000499080">
    <property type="component" value="Unassembled WGS sequence"/>
</dbReference>
<evidence type="ECO:0000313" key="3">
    <source>
        <dbReference type="Proteomes" id="UP000499080"/>
    </source>
</evidence>
<keyword evidence="3" id="KW-1185">Reference proteome</keyword>
<dbReference type="AlphaFoldDB" id="A0A4Y2SCF8"/>
<gene>
    <name evidence="2" type="ORF">AVEN_218148_1</name>
</gene>
<proteinExistence type="predicted"/>